<dbReference type="AlphaFoldDB" id="A0AAD1X9J9"/>
<protein>
    <submittedName>
        <fullName evidence="2">Uncharacterized protein</fullName>
    </submittedName>
</protein>
<organism evidence="2 3">
    <name type="scientific">Euplotes crassus</name>
    <dbReference type="NCBI Taxonomy" id="5936"/>
    <lineage>
        <taxon>Eukaryota</taxon>
        <taxon>Sar</taxon>
        <taxon>Alveolata</taxon>
        <taxon>Ciliophora</taxon>
        <taxon>Intramacronucleata</taxon>
        <taxon>Spirotrichea</taxon>
        <taxon>Hypotrichia</taxon>
        <taxon>Euplotida</taxon>
        <taxon>Euplotidae</taxon>
        <taxon>Moneuplotes</taxon>
    </lineage>
</organism>
<feature type="region of interest" description="Disordered" evidence="1">
    <location>
        <begin position="352"/>
        <end position="374"/>
    </location>
</feature>
<evidence type="ECO:0000313" key="2">
    <source>
        <dbReference type="EMBL" id="CAI2366055.1"/>
    </source>
</evidence>
<gene>
    <name evidence="2" type="ORF">ECRASSUSDP1_LOCUS7326</name>
</gene>
<proteinExistence type="predicted"/>
<reference evidence="2" key="1">
    <citation type="submission" date="2023-07" db="EMBL/GenBank/DDBJ databases">
        <authorList>
            <consortium name="AG Swart"/>
            <person name="Singh M."/>
            <person name="Singh A."/>
            <person name="Seah K."/>
            <person name="Emmerich C."/>
        </authorList>
    </citation>
    <scope>NUCLEOTIDE SEQUENCE</scope>
    <source>
        <strain evidence="2">DP1</strain>
    </source>
</reference>
<comment type="caution">
    <text evidence="2">The sequence shown here is derived from an EMBL/GenBank/DDBJ whole genome shotgun (WGS) entry which is preliminary data.</text>
</comment>
<name>A0AAD1X9J9_EUPCR</name>
<feature type="compositionally biased region" description="Low complexity" evidence="1">
    <location>
        <begin position="352"/>
        <end position="367"/>
    </location>
</feature>
<accession>A0AAD1X9J9</accession>
<evidence type="ECO:0000256" key="1">
    <source>
        <dbReference type="SAM" id="MobiDB-lite"/>
    </source>
</evidence>
<evidence type="ECO:0000313" key="3">
    <source>
        <dbReference type="Proteomes" id="UP001295684"/>
    </source>
</evidence>
<keyword evidence="3" id="KW-1185">Reference proteome</keyword>
<dbReference type="EMBL" id="CAMPGE010007129">
    <property type="protein sequence ID" value="CAI2366055.1"/>
    <property type="molecule type" value="Genomic_DNA"/>
</dbReference>
<sequence>MSQRHIQLGFQHYRNPRLTTTRNKVRSSSQKLLSRNYPINVKKLRECCNIGIFSNANLKKKFIQSKRGPLSIEIPPKNVRGSIRSSRCNCNKRMKPVSDYINKMTDPTYISPTLHKAMRYNPKIVLKKAKISRPNTVLENRDPQIVQSDIKNSLPSSLRQQMKKVAREQKCSEFVQYEKVAFSNKGIWTKNNTRNKKEFGAESPKLESFDKEEDKGIKSNKNLNCLINQEEIREIPSDQESIQREHTFESFERKRAQKRRIKTQRSARTGYMAKRPKMASTQYNNPFDLKEHQKPNLETFFPKSSKARNLSKNTFEDNFTSAARKGLKTREASRRGFGYFYKSSYQKYYKPPDLQRQASQASQRSYSKSMPKFGNDASVPTNPYTVFSLNEDYKSFLDCPELSLWDTYESHWQSFKSCPSQDLTADQIPLPPNNITFVLHMRRILEQNSEITKAKNTKEQWKKCVKEALRRYHPDKFIQNFGKYIPDLSEKEILLEKINQLCKIVTTCFHL</sequence>
<dbReference type="Proteomes" id="UP001295684">
    <property type="component" value="Unassembled WGS sequence"/>
</dbReference>